<name>A0A1T0AT95_9PAST</name>
<dbReference type="PANTHER" id="PTHR30373">
    <property type="entry name" value="UPF0603 PROTEIN YGCG"/>
    <property type="match status" value="1"/>
</dbReference>
<keyword evidence="1" id="KW-0472">Membrane</keyword>
<feature type="transmembrane region" description="Helical" evidence="1">
    <location>
        <begin position="177"/>
        <end position="194"/>
    </location>
</feature>
<reference evidence="4 5" key="1">
    <citation type="submission" date="2017-02" db="EMBL/GenBank/DDBJ databases">
        <title>Draft genome sequence of Haemophilus felis CCUG 31170 type strain.</title>
        <authorList>
            <person name="Engstrom-Jakobsson H."/>
            <person name="Salva-Serra F."/>
            <person name="Thorell K."/>
            <person name="Gonzales-Siles L."/>
            <person name="Karlsson R."/>
            <person name="Boulund F."/>
            <person name="Engstrand L."/>
            <person name="Kristiansson E."/>
            <person name="Moore E."/>
        </authorList>
    </citation>
    <scope>NUCLEOTIDE SEQUENCE [LARGE SCALE GENOMIC DNA]</scope>
    <source>
        <strain evidence="4 5">CCUG 31170</strain>
    </source>
</reference>
<protein>
    <submittedName>
        <fullName evidence="4">Methanol dehydrogenase</fullName>
    </submittedName>
</protein>
<dbReference type="Gene3D" id="3.10.310.50">
    <property type="match status" value="1"/>
</dbReference>
<evidence type="ECO:0000256" key="1">
    <source>
        <dbReference type="SAM" id="Phobius"/>
    </source>
</evidence>
<evidence type="ECO:0000259" key="3">
    <source>
        <dbReference type="Pfam" id="PF04536"/>
    </source>
</evidence>
<dbReference type="EMBL" id="MUYB01000060">
    <property type="protein sequence ID" value="OOR99527.1"/>
    <property type="molecule type" value="Genomic_DNA"/>
</dbReference>
<dbReference type="Proteomes" id="UP000190023">
    <property type="component" value="Unassembled WGS sequence"/>
</dbReference>
<proteinExistence type="predicted"/>
<sequence>MTKWLKSAVFLLSFFCITQLWAATFPPAPTPFRYVNDYTNTLSANEKAFLEQKLQAYGKETSSQIAVVIIPSTEEYDIAQYAFELGDKWGIGRKQLNNGVLMLIAKQDRKMFIAVGQGLEGVLPDAFLSQLIRQQITPQFKQGNYAEGISQGLDYLIAASKGEFDPNSQPEEDWERFLPLVMIALFILFVFIGNGREVVYVGNGGASGRRSSHYRSGGGFGGGSFGGGSGGGFGGGSLGGGSGGGFGGGSFGGGGAGGSW</sequence>
<feature type="chain" id="PRO_5010579059" evidence="2">
    <location>
        <begin position="23"/>
        <end position="260"/>
    </location>
</feature>
<dbReference type="Pfam" id="PF04536">
    <property type="entry name" value="TPM_phosphatase"/>
    <property type="match status" value="1"/>
</dbReference>
<dbReference type="PANTHER" id="PTHR30373:SF2">
    <property type="entry name" value="UPF0603 PROTEIN YGCG"/>
    <property type="match status" value="1"/>
</dbReference>
<dbReference type="InterPro" id="IPR007621">
    <property type="entry name" value="TPM_dom"/>
</dbReference>
<gene>
    <name evidence="4" type="ORF">B0188_11040</name>
</gene>
<accession>A0A1T0AT95</accession>
<organism evidence="4 5">
    <name type="scientific">[Haemophilus] felis</name>
    <dbReference type="NCBI Taxonomy" id="123822"/>
    <lineage>
        <taxon>Bacteria</taxon>
        <taxon>Pseudomonadati</taxon>
        <taxon>Pseudomonadota</taxon>
        <taxon>Gammaproteobacteria</taxon>
        <taxon>Pasteurellales</taxon>
        <taxon>Pasteurellaceae</taxon>
    </lineage>
</organism>
<keyword evidence="1" id="KW-0812">Transmembrane</keyword>
<dbReference type="AlphaFoldDB" id="A0A1T0AT95"/>
<comment type="caution">
    <text evidence="4">The sequence shown here is derived from an EMBL/GenBank/DDBJ whole genome shotgun (WGS) entry which is preliminary data.</text>
</comment>
<dbReference type="STRING" id="123822.B0188_11040"/>
<keyword evidence="2" id="KW-0732">Signal</keyword>
<dbReference type="OrthoDB" id="9810918at2"/>
<keyword evidence="5" id="KW-1185">Reference proteome</keyword>
<evidence type="ECO:0000313" key="4">
    <source>
        <dbReference type="EMBL" id="OOR99527.1"/>
    </source>
</evidence>
<feature type="signal peptide" evidence="2">
    <location>
        <begin position="1"/>
        <end position="22"/>
    </location>
</feature>
<evidence type="ECO:0000256" key="2">
    <source>
        <dbReference type="SAM" id="SignalP"/>
    </source>
</evidence>
<feature type="domain" description="TPM" evidence="3">
    <location>
        <begin position="35"/>
        <end position="158"/>
    </location>
</feature>
<evidence type="ECO:0000313" key="5">
    <source>
        <dbReference type="Proteomes" id="UP000190023"/>
    </source>
</evidence>
<keyword evidence="1" id="KW-1133">Transmembrane helix</keyword>